<proteinExistence type="predicted"/>
<organism evidence="1 2">
    <name type="scientific">Peribacillus asahii</name>
    <dbReference type="NCBI Taxonomy" id="228899"/>
    <lineage>
        <taxon>Bacteria</taxon>
        <taxon>Bacillati</taxon>
        <taxon>Bacillota</taxon>
        <taxon>Bacilli</taxon>
        <taxon>Bacillales</taxon>
        <taxon>Bacillaceae</taxon>
        <taxon>Peribacillus</taxon>
    </lineage>
</organism>
<gene>
    <name evidence="1" type="ORF">D1953_04960</name>
</gene>
<evidence type="ECO:0000313" key="2">
    <source>
        <dbReference type="Proteomes" id="UP000266016"/>
    </source>
</evidence>
<dbReference type="RefSeq" id="WP_119116059.1">
    <property type="nucleotide sequence ID" value="NZ_QWVS01000010.1"/>
</dbReference>
<reference evidence="1 2" key="1">
    <citation type="submission" date="2018-08" db="EMBL/GenBank/DDBJ databases">
        <title>Bacillus jemisoniae sp. nov., Bacillus chryseoplanitiae sp. nov., Bacillus resnikiae sp. nov., and Bacillus frankliniae sp. nov., isolated from Viking spacecraft and associated surfaces.</title>
        <authorList>
            <person name="Seuylemezian A."/>
            <person name="Vaishampayan P."/>
        </authorList>
    </citation>
    <scope>NUCLEOTIDE SEQUENCE [LARGE SCALE GENOMIC DNA]</scope>
    <source>
        <strain evidence="1 2">MA001</strain>
    </source>
</reference>
<protein>
    <submittedName>
        <fullName evidence="1">Uncharacterized protein</fullName>
    </submittedName>
</protein>
<dbReference type="EMBL" id="QWVS01000010">
    <property type="protein sequence ID" value="RID87712.1"/>
    <property type="molecule type" value="Genomic_DNA"/>
</dbReference>
<comment type="caution">
    <text evidence="1">The sequence shown here is derived from an EMBL/GenBank/DDBJ whole genome shotgun (WGS) entry which is preliminary data.</text>
</comment>
<feature type="non-terminal residue" evidence="1">
    <location>
        <position position="79"/>
    </location>
</feature>
<accession>A0A398BCY0</accession>
<sequence length="79" mass="8997">MLKENIVIQETEILTGLIARELVAVFGKSENEANELIEKFEVKNNLIKNPILLHDSPNHWALALLTNNNDVEAIEKYLN</sequence>
<keyword evidence="2" id="KW-1185">Reference proteome</keyword>
<name>A0A398BCY0_9BACI</name>
<dbReference type="Proteomes" id="UP000266016">
    <property type="component" value="Unassembled WGS sequence"/>
</dbReference>
<evidence type="ECO:0000313" key="1">
    <source>
        <dbReference type="EMBL" id="RID87712.1"/>
    </source>
</evidence>
<dbReference type="AlphaFoldDB" id="A0A398BCY0"/>